<feature type="domain" description="Neurotransmitter-gated ion-channel ligand-binding" evidence="17">
    <location>
        <begin position="122"/>
        <end position="289"/>
    </location>
</feature>
<sequence length="500" mass="56110">GAQLQTTHTEREGLRAVWLSSLEGGWEGEAAGPPLASLGLPWAFPPRFPNLDLLSTGCSGAPGKVAYQLLHQLFANYSSALRPAEDTEQALNQLQNKKYTFKAVLGSHSELPEPRTCPLSLRVDERNQILTAYLWIRQVWVDAYLSWDKEDYGGIDSIQIPSSYVWRPDIVLYNNADDQFTSSMETNVVIRCDGQIRWDSPAITKSSCKVDVSYFPFDGQQCPLTFGSWTYNGNQIDLLSMQQTGDLTDFVENVEWEVLGMPAQRNVITYGCCSEPYPDITYTLLLRRRASFYVFNLLLPCIMISFLAPLGFYLPADSGEKVSLGVTVLLALTVFQLLVAESMPPSENVPLIGEPVPSWARKFILRYMARIFFVYEVGDSCKSPPQELDPLPQAQRADGEEPPGEGPSPWEAPLFPGPGPLPKEAEPEEQPPCPRKTCWCHQESILQNVDYIANCFREQKAASRRTGEWKKVAKVMDRFFMWTFFAMVAIMSVLVMGQAV</sequence>
<evidence type="ECO:0000259" key="18">
    <source>
        <dbReference type="Pfam" id="PF02932"/>
    </source>
</evidence>
<dbReference type="OrthoDB" id="5975154at2759"/>
<feature type="transmembrane region" description="Helical" evidence="15">
    <location>
        <begin position="292"/>
        <end position="316"/>
    </location>
</feature>
<feature type="transmembrane region" description="Helical" evidence="15">
    <location>
        <begin position="479"/>
        <end position="499"/>
    </location>
</feature>
<evidence type="ECO:0000256" key="2">
    <source>
        <dbReference type="ARBA" id="ARBA00022448"/>
    </source>
</evidence>
<keyword evidence="11" id="KW-0325">Glycoprotein</keyword>
<dbReference type="Proteomes" id="UP000018936">
    <property type="component" value="Unassembled WGS sequence"/>
</dbReference>
<evidence type="ECO:0000256" key="13">
    <source>
        <dbReference type="ARBA" id="ARBA00023303"/>
    </source>
</evidence>
<dbReference type="PRINTS" id="PR00254">
    <property type="entry name" value="NICOTINICR"/>
</dbReference>
<keyword evidence="20" id="KW-1185">Reference proteome</keyword>
<evidence type="ECO:0000256" key="14">
    <source>
        <dbReference type="ARBA" id="ARBA00034099"/>
    </source>
</evidence>
<evidence type="ECO:0000256" key="4">
    <source>
        <dbReference type="ARBA" id="ARBA00022692"/>
    </source>
</evidence>
<keyword evidence="13 15" id="KW-0407">Ion channel</keyword>
<dbReference type="InterPro" id="IPR036719">
    <property type="entry name" value="Neuro-gated_channel_TM_sf"/>
</dbReference>
<dbReference type="FunFam" id="2.70.170.10:FF:000016">
    <property type="entry name" value="Nicotinic acetylcholine receptor subunit"/>
    <property type="match status" value="1"/>
</dbReference>
<evidence type="ECO:0000256" key="10">
    <source>
        <dbReference type="ARBA" id="ARBA00023170"/>
    </source>
</evidence>
<dbReference type="FunFam" id="1.20.58.390:FF:000044">
    <property type="entry name" value="neuronal acetylcholine receptor subunit alpha-9"/>
    <property type="match status" value="1"/>
</dbReference>
<comment type="caution">
    <text evidence="15">Lacks conserved residue(s) required for the propagation of feature annotation.</text>
</comment>
<dbReference type="GO" id="GO:0004888">
    <property type="term" value="F:transmembrane signaling receptor activity"/>
    <property type="evidence" value="ECO:0007669"/>
    <property type="project" value="InterPro"/>
</dbReference>
<evidence type="ECO:0000256" key="12">
    <source>
        <dbReference type="ARBA" id="ARBA00023286"/>
    </source>
</evidence>
<gene>
    <name evidence="19" type="primary">CHRNA10</name>
    <name evidence="19" type="ORF">L345_14752</name>
</gene>
<evidence type="ECO:0000256" key="9">
    <source>
        <dbReference type="ARBA" id="ARBA00023157"/>
    </source>
</evidence>
<evidence type="ECO:0000313" key="20">
    <source>
        <dbReference type="Proteomes" id="UP000018936"/>
    </source>
</evidence>
<dbReference type="InterPro" id="IPR018000">
    <property type="entry name" value="Neurotransmitter_ion_chnl_CS"/>
</dbReference>
<keyword evidence="6" id="KW-0770">Synapse</keyword>
<evidence type="ECO:0000256" key="15">
    <source>
        <dbReference type="RuleBase" id="RU000687"/>
    </source>
</evidence>
<evidence type="ECO:0000256" key="7">
    <source>
        <dbReference type="ARBA" id="ARBA00023065"/>
    </source>
</evidence>
<dbReference type="InterPro" id="IPR006201">
    <property type="entry name" value="Neur_channel"/>
</dbReference>
<evidence type="ECO:0000256" key="8">
    <source>
        <dbReference type="ARBA" id="ARBA00023136"/>
    </source>
</evidence>
<evidence type="ECO:0000256" key="11">
    <source>
        <dbReference type="ARBA" id="ARBA00023180"/>
    </source>
</evidence>
<keyword evidence="2 15" id="KW-0813">Transport</keyword>
<keyword evidence="5 15" id="KW-1133">Transmembrane helix</keyword>
<dbReference type="Pfam" id="PF02932">
    <property type="entry name" value="Neur_chan_memb"/>
    <property type="match status" value="2"/>
</dbReference>
<comment type="caution">
    <text evidence="19">The sequence shown here is derived from an EMBL/GenBank/DDBJ whole genome shotgun (WGS) entry which is preliminary data.</text>
</comment>
<dbReference type="SUPFAM" id="SSF90112">
    <property type="entry name" value="Neurotransmitter-gated ion-channel transmembrane pore"/>
    <property type="match status" value="1"/>
</dbReference>
<dbReference type="InterPro" id="IPR006202">
    <property type="entry name" value="Neur_chan_lig-bd"/>
</dbReference>
<dbReference type="InterPro" id="IPR038050">
    <property type="entry name" value="Neuro_actylchol_rec"/>
</dbReference>
<dbReference type="PANTHER" id="PTHR18945">
    <property type="entry name" value="NEUROTRANSMITTER GATED ION CHANNEL"/>
    <property type="match status" value="1"/>
</dbReference>
<keyword evidence="3" id="KW-1003">Cell membrane</keyword>
<feature type="domain" description="Neurotransmitter-gated ion-channel transmembrane" evidence="18">
    <location>
        <begin position="357"/>
        <end position="494"/>
    </location>
</feature>
<accession>V8NC68</accession>
<keyword evidence="12" id="KW-1071">Ligand-gated ion channel</keyword>
<dbReference type="GO" id="GO:0045211">
    <property type="term" value="C:postsynaptic membrane"/>
    <property type="evidence" value="ECO:0007669"/>
    <property type="project" value="InterPro"/>
</dbReference>
<dbReference type="GO" id="GO:0022848">
    <property type="term" value="F:acetylcholine-gated monoatomic cation-selective channel activity"/>
    <property type="evidence" value="ECO:0007669"/>
    <property type="project" value="InterPro"/>
</dbReference>
<keyword evidence="10 19" id="KW-0675">Receptor</keyword>
<feature type="domain" description="Neurotransmitter-gated ion-channel transmembrane" evidence="18">
    <location>
        <begin position="297"/>
        <end position="353"/>
    </location>
</feature>
<comment type="similarity">
    <text evidence="1">Belongs to the ligand-gated ion channel (TC 1.A.9) family. Acetylcholine receptor (TC 1.A.9.1) subfamily.</text>
</comment>
<organism evidence="19 20">
    <name type="scientific">Ophiophagus hannah</name>
    <name type="common">King cobra</name>
    <name type="synonym">Naja hannah</name>
    <dbReference type="NCBI Taxonomy" id="8665"/>
    <lineage>
        <taxon>Eukaryota</taxon>
        <taxon>Metazoa</taxon>
        <taxon>Chordata</taxon>
        <taxon>Craniata</taxon>
        <taxon>Vertebrata</taxon>
        <taxon>Euteleostomi</taxon>
        <taxon>Lepidosauria</taxon>
        <taxon>Squamata</taxon>
        <taxon>Bifurcata</taxon>
        <taxon>Unidentata</taxon>
        <taxon>Episquamata</taxon>
        <taxon>Toxicofera</taxon>
        <taxon>Serpentes</taxon>
        <taxon>Colubroidea</taxon>
        <taxon>Elapidae</taxon>
        <taxon>Elapinae</taxon>
        <taxon>Ophiophagus</taxon>
    </lineage>
</organism>
<comment type="subcellular location">
    <subcellularLocation>
        <location evidence="14">Synaptic cell membrane</location>
        <topology evidence="14">Multi-pass membrane protein</topology>
    </subcellularLocation>
</comment>
<evidence type="ECO:0000256" key="3">
    <source>
        <dbReference type="ARBA" id="ARBA00022475"/>
    </source>
</evidence>
<keyword evidence="8 15" id="KW-0472">Membrane</keyword>
<dbReference type="Pfam" id="PF02931">
    <property type="entry name" value="Neur_chan_LBD"/>
    <property type="match status" value="1"/>
</dbReference>
<dbReference type="PROSITE" id="PS00236">
    <property type="entry name" value="NEUROTR_ION_CHANNEL"/>
    <property type="match status" value="1"/>
</dbReference>
<dbReference type="SUPFAM" id="SSF63712">
    <property type="entry name" value="Nicotinic receptor ligand binding domain-like"/>
    <property type="match status" value="1"/>
</dbReference>
<evidence type="ECO:0000313" key="19">
    <source>
        <dbReference type="EMBL" id="ETE59516.1"/>
    </source>
</evidence>
<evidence type="ECO:0000256" key="5">
    <source>
        <dbReference type="ARBA" id="ARBA00022989"/>
    </source>
</evidence>
<dbReference type="CDD" id="cd19051">
    <property type="entry name" value="LGIC_TM_cation"/>
    <property type="match status" value="1"/>
</dbReference>
<keyword evidence="9" id="KW-1015">Disulfide bond</keyword>
<proteinExistence type="inferred from homology"/>
<feature type="transmembrane region" description="Helical" evidence="15">
    <location>
        <begin position="322"/>
        <end position="340"/>
    </location>
</feature>
<keyword evidence="4 15" id="KW-0812">Transmembrane</keyword>
<name>V8NC68_OPHHA</name>
<protein>
    <submittedName>
        <fullName evidence="19">Neuronal acetylcholine receptor subunit alpha-10</fullName>
    </submittedName>
</protein>
<dbReference type="EMBL" id="AZIM01005529">
    <property type="protein sequence ID" value="ETE59516.1"/>
    <property type="molecule type" value="Genomic_DNA"/>
</dbReference>
<evidence type="ECO:0000256" key="16">
    <source>
        <dbReference type="SAM" id="MobiDB-lite"/>
    </source>
</evidence>
<dbReference type="InterPro" id="IPR006029">
    <property type="entry name" value="Neurotrans-gated_channel_TM"/>
</dbReference>
<dbReference type="Gene3D" id="2.70.170.10">
    <property type="entry name" value="Neurotransmitter-gated ion-channel ligand-binding domain"/>
    <property type="match status" value="1"/>
</dbReference>
<feature type="non-terminal residue" evidence="19">
    <location>
        <position position="1"/>
    </location>
</feature>
<evidence type="ECO:0000256" key="6">
    <source>
        <dbReference type="ARBA" id="ARBA00023018"/>
    </source>
</evidence>
<dbReference type="AlphaFoldDB" id="V8NC68"/>
<reference evidence="19 20" key="1">
    <citation type="journal article" date="2013" name="Proc. Natl. Acad. Sci. U.S.A.">
        <title>The king cobra genome reveals dynamic gene evolution and adaptation in the snake venom system.</title>
        <authorList>
            <person name="Vonk F.J."/>
            <person name="Casewell N.R."/>
            <person name="Henkel C.V."/>
            <person name="Heimberg A.M."/>
            <person name="Jansen H.J."/>
            <person name="McCleary R.J."/>
            <person name="Kerkkamp H.M."/>
            <person name="Vos R.A."/>
            <person name="Guerreiro I."/>
            <person name="Calvete J.J."/>
            <person name="Wuster W."/>
            <person name="Woods A.E."/>
            <person name="Logan J.M."/>
            <person name="Harrison R.A."/>
            <person name="Castoe T.A."/>
            <person name="de Koning A.P."/>
            <person name="Pollock D.D."/>
            <person name="Yandell M."/>
            <person name="Calderon D."/>
            <person name="Renjifo C."/>
            <person name="Currier R.B."/>
            <person name="Salgado D."/>
            <person name="Pla D."/>
            <person name="Sanz L."/>
            <person name="Hyder A.S."/>
            <person name="Ribeiro J.M."/>
            <person name="Arntzen J.W."/>
            <person name="van den Thillart G.E."/>
            <person name="Boetzer M."/>
            <person name="Pirovano W."/>
            <person name="Dirks R.P."/>
            <person name="Spaink H.P."/>
            <person name="Duboule D."/>
            <person name="McGlinn E."/>
            <person name="Kini R.M."/>
            <person name="Richardson M.K."/>
        </authorList>
    </citation>
    <scope>NUCLEOTIDE SEQUENCE</scope>
    <source>
        <tissue evidence="19">Blood</tissue>
    </source>
</reference>
<feature type="region of interest" description="Disordered" evidence="16">
    <location>
        <begin position="386"/>
        <end position="434"/>
    </location>
</feature>
<dbReference type="InterPro" id="IPR002394">
    <property type="entry name" value="Nicotinic_acetylcholine_rcpt"/>
</dbReference>
<evidence type="ECO:0000256" key="1">
    <source>
        <dbReference type="ARBA" id="ARBA00009237"/>
    </source>
</evidence>
<dbReference type="InterPro" id="IPR036734">
    <property type="entry name" value="Neur_chan_lig-bd_sf"/>
</dbReference>
<dbReference type="Gene3D" id="1.20.58.390">
    <property type="entry name" value="Neurotransmitter-gated ion-channel transmembrane domain"/>
    <property type="match status" value="2"/>
</dbReference>
<dbReference type="PRINTS" id="PR00252">
    <property type="entry name" value="NRIONCHANNEL"/>
</dbReference>
<keyword evidence="7 15" id="KW-0406">Ion transport</keyword>
<evidence type="ECO:0000259" key="17">
    <source>
        <dbReference type="Pfam" id="PF02931"/>
    </source>
</evidence>